<dbReference type="RefSeq" id="WP_284370264.1">
    <property type="nucleotide sequence ID" value="NZ_BSNJ01000002.1"/>
</dbReference>
<accession>A0ABQ5UYX5</accession>
<keyword evidence="6 8" id="KW-0378">Hydrolase</keyword>
<keyword evidence="8" id="KW-0479">Metal-binding</keyword>
<keyword evidence="8" id="KW-0698">rRNA processing</keyword>
<evidence type="ECO:0000256" key="2">
    <source>
        <dbReference type="ARBA" id="ARBA00010183"/>
    </source>
</evidence>
<comment type="subunit">
    <text evidence="8">Homodimer.</text>
</comment>
<reference evidence="11" key="1">
    <citation type="journal article" date="2014" name="Int. J. Syst. Evol. Microbiol.">
        <title>Complete genome of a new Firmicutes species belonging to the dominant human colonic microbiota ('Ruminococcus bicirculans') reveals two chromosomes and a selective capacity to utilize plant glucans.</title>
        <authorList>
            <consortium name="NISC Comparative Sequencing Program"/>
            <person name="Wegmann U."/>
            <person name="Louis P."/>
            <person name="Goesmann A."/>
            <person name="Henrissat B."/>
            <person name="Duncan S.H."/>
            <person name="Flint H.J."/>
        </authorList>
    </citation>
    <scope>NUCLEOTIDE SEQUENCE</scope>
    <source>
        <strain evidence="11">NBRC 108216</strain>
    </source>
</reference>
<comment type="caution">
    <text evidence="11">The sequence shown here is derived from an EMBL/GenBank/DDBJ whole genome shotgun (WGS) entry which is preliminary data.</text>
</comment>
<dbReference type="EC" id="3.1.26.3" evidence="8"/>
<dbReference type="PROSITE" id="PS50142">
    <property type="entry name" value="RNASE_3_2"/>
    <property type="match status" value="1"/>
</dbReference>
<keyword evidence="8" id="KW-0819">tRNA processing</keyword>
<feature type="binding site" evidence="8">
    <location>
        <position position="124"/>
    </location>
    <ligand>
        <name>Mg(2+)</name>
        <dbReference type="ChEBI" id="CHEBI:18420"/>
    </ligand>
</feature>
<keyword evidence="7 8" id="KW-0694">RNA-binding</keyword>
<keyword evidence="5 8" id="KW-0255">Endonuclease</keyword>
<dbReference type="InterPro" id="IPR014720">
    <property type="entry name" value="dsRBD_dom"/>
</dbReference>
<reference evidence="11" key="2">
    <citation type="submission" date="2023-01" db="EMBL/GenBank/DDBJ databases">
        <title>Draft genome sequence of Algimonas porphyrae strain NBRC 108216.</title>
        <authorList>
            <person name="Sun Q."/>
            <person name="Mori K."/>
        </authorList>
    </citation>
    <scope>NUCLEOTIDE SEQUENCE</scope>
    <source>
        <strain evidence="11">NBRC 108216</strain>
    </source>
</reference>
<evidence type="ECO:0000256" key="3">
    <source>
        <dbReference type="ARBA" id="ARBA00022664"/>
    </source>
</evidence>
<keyword evidence="8" id="KW-0699">rRNA-binding</keyword>
<dbReference type="HAMAP" id="MF_00104">
    <property type="entry name" value="RNase_III"/>
    <property type="match status" value="1"/>
</dbReference>
<dbReference type="SUPFAM" id="SSF69065">
    <property type="entry name" value="RNase III domain-like"/>
    <property type="match status" value="1"/>
</dbReference>
<dbReference type="InterPro" id="IPR036389">
    <property type="entry name" value="RNase_III_sf"/>
</dbReference>
<comment type="cofactor">
    <cofactor evidence="8">
        <name>Mg(2+)</name>
        <dbReference type="ChEBI" id="CHEBI:18420"/>
    </cofactor>
</comment>
<feature type="domain" description="RNase III" evidence="10">
    <location>
        <begin position="12"/>
        <end position="138"/>
    </location>
</feature>
<feature type="active site" evidence="8">
    <location>
        <position position="56"/>
    </location>
</feature>
<evidence type="ECO:0000256" key="5">
    <source>
        <dbReference type="ARBA" id="ARBA00022759"/>
    </source>
</evidence>
<evidence type="ECO:0000313" key="12">
    <source>
        <dbReference type="Proteomes" id="UP001161390"/>
    </source>
</evidence>
<protein>
    <recommendedName>
        <fullName evidence="8">Ribonuclease 3</fullName>
        <ecNumber evidence="8">3.1.26.3</ecNumber>
    </recommendedName>
    <alternativeName>
        <fullName evidence="8">Ribonuclease III</fullName>
        <shortName evidence="8">RNase III</shortName>
    </alternativeName>
</protein>
<evidence type="ECO:0000259" key="9">
    <source>
        <dbReference type="PROSITE" id="PS50137"/>
    </source>
</evidence>
<keyword evidence="4 8" id="KW-0540">Nuclease</keyword>
<feature type="active site" evidence="8">
    <location>
        <position position="127"/>
    </location>
</feature>
<keyword evidence="8" id="KW-0963">Cytoplasm</keyword>
<evidence type="ECO:0000256" key="1">
    <source>
        <dbReference type="ARBA" id="ARBA00000109"/>
    </source>
</evidence>
<dbReference type="CDD" id="cd00593">
    <property type="entry name" value="RIBOc"/>
    <property type="match status" value="1"/>
</dbReference>
<comment type="similarity">
    <text evidence="2">Belongs to the ribonuclease III family.</text>
</comment>
<dbReference type="PROSITE" id="PS50137">
    <property type="entry name" value="DS_RBD"/>
    <property type="match status" value="1"/>
</dbReference>
<evidence type="ECO:0000259" key="10">
    <source>
        <dbReference type="PROSITE" id="PS50142"/>
    </source>
</evidence>
<dbReference type="Gene3D" id="3.30.160.20">
    <property type="match status" value="1"/>
</dbReference>
<feature type="binding site" evidence="8">
    <location>
        <position position="52"/>
    </location>
    <ligand>
        <name>Mg(2+)</name>
        <dbReference type="ChEBI" id="CHEBI:18420"/>
    </ligand>
</feature>
<comment type="catalytic activity">
    <reaction evidence="1 8">
        <text>Endonucleolytic cleavage to 5'-phosphomonoester.</text>
        <dbReference type="EC" id="3.1.26.3"/>
    </reaction>
</comment>
<dbReference type="InterPro" id="IPR011907">
    <property type="entry name" value="RNase_III"/>
</dbReference>
<evidence type="ECO:0000256" key="6">
    <source>
        <dbReference type="ARBA" id="ARBA00022801"/>
    </source>
</evidence>
<dbReference type="Proteomes" id="UP001161390">
    <property type="component" value="Unassembled WGS sequence"/>
</dbReference>
<dbReference type="CDD" id="cd10845">
    <property type="entry name" value="DSRM_RNAse_III_family"/>
    <property type="match status" value="1"/>
</dbReference>
<evidence type="ECO:0000256" key="7">
    <source>
        <dbReference type="ARBA" id="ARBA00022884"/>
    </source>
</evidence>
<dbReference type="PANTHER" id="PTHR11207:SF0">
    <property type="entry name" value="RIBONUCLEASE 3"/>
    <property type="match status" value="1"/>
</dbReference>
<feature type="binding site" evidence="8">
    <location>
        <position position="127"/>
    </location>
    <ligand>
        <name>Mg(2+)</name>
        <dbReference type="ChEBI" id="CHEBI:18420"/>
    </ligand>
</feature>
<dbReference type="Pfam" id="PF00035">
    <property type="entry name" value="dsrm"/>
    <property type="match status" value="1"/>
</dbReference>
<keyword evidence="12" id="KW-1185">Reference proteome</keyword>
<comment type="subcellular location">
    <subcellularLocation>
        <location evidence="8">Cytoplasm</location>
    </subcellularLocation>
</comment>
<comment type="function">
    <text evidence="8">Digests double-stranded RNA. Involved in the processing of primary rRNA transcript to yield the immediate precursors to the large and small rRNAs (23S and 16S). Processes some mRNAs, and tRNAs when they are encoded in the rRNA operon. Processes pre-crRNA and tracrRNA of type II CRISPR loci if present in the organism.</text>
</comment>
<organism evidence="11 12">
    <name type="scientific">Algimonas porphyrae</name>
    <dbReference type="NCBI Taxonomy" id="1128113"/>
    <lineage>
        <taxon>Bacteria</taxon>
        <taxon>Pseudomonadati</taxon>
        <taxon>Pseudomonadota</taxon>
        <taxon>Alphaproteobacteria</taxon>
        <taxon>Maricaulales</taxon>
        <taxon>Robiginitomaculaceae</taxon>
        <taxon>Algimonas</taxon>
    </lineage>
</organism>
<evidence type="ECO:0000256" key="4">
    <source>
        <dbReference type="ARBA" id="ARBA00022722"/>
    </source>
</evidence>
<dbReference type="EMBL" id="BSNJ01000002">
    <property type="protein sequence ID" value="GLQ20052.1"/>
    <property type="molecule type" value="Genomic_DNA"/>
</dbReference>
<dbReference type="PANTHER" id="PTHR11207">
    <property type="entry name" value="RIBONUCLEASE III"/>
    <property type="match status" value="1"/>
</dbReference>
<evidence type="ECO:0000313" key="11">
    <source>
        <dbReference type="EMBL" id="GLQ20052.1"/>
    </source>
</evidence>
<dbReference type="SMART" id="SM00535">
    <property type="entry name" value="RIBOc"/>
    <property type="match status" value="1"/>
</dbReference>
<evidence type="ECO:0000256" key="8">
    <source>
        <dbReference type="HAMAP-Rule" id="MF_00104"/>
    </source>
</evidence>
<feature type="domain" description="DRBM" evidence="9">
    <location>
        <begin position="164"/>
        <end position="232"/>
    </location>
</feature>
<dbReference type="InterPro" id="IPR000999">
    <property type="entry name" value="RNase_III_dom"/>
</dbReference>
<gene>
    <name evidence="8 11" type="primary">rnc</name>
    <name evidence="11" type="ORF">GCM10007854_10070</name>
</gene>
<dbReference type="Pfam" id="PF14622">
    <property type="entry name" value="Ribonucleas_3_3"/>
    <property type="match status" value="1"/>
</dbReference>
<dbReference type="PROSITE" id="PS00517">
    <property type="entry name" value="RNASE_3_1"/>
    <property type="match status" value="1"/>
</dbReference>
<keyword evidence="8" id="KW-0460">Magnesium</keyword>
<proteinExistence type="inferred from homology"/>
<sequence length="232" mass="26177">MSELDRNRYRRVEKLEQRLDYRFKDRDLAMRALTHSSYGDGQTNPPNNERLEFLGDRVLGLMTAEILFNHSREAEGTLARRLNALVRKETCADVARRIDLGECVLISPSEERQGGRDKDSILGDACEALIAALYLDGGMAAAQTFYNTYWKETFDRVVSRSAKDPKTELQERAMAMNHSLPDYQIVDRTGPDHAPEFVVEVSVRDVGSAIGRGKSKRDAERLAAKALIEAWA</sequence>
<name>A0ABQ5UYX5_9PROT</name>
<dbReference type="SUPFAM" id="SSF54768">
    <property type="entry name" value="dsRNA-binding domain-like"/>
    <property type="match status" value="1"/>
</dbReference>
<dbReference type="Gene3D" id="1.10.1520.10">
    <property type="entry name" value="Ribonuclease III domain"/>
    <property type="match status" value="1"/>
</dbReference>
<dbReference type="SMART" id="SM00358">
    <property type="entry name" value="DSRM"/>
    <property type="match status" value="1"/>
</dbReference>
<dbReference type="NCBIfam" id="TIGR02191">
    <property type="entry name" value="RNaseIII"/>
    <property type="match status" value="1"/>
</dbReference>
<keyword evidence="3 8" id="KW-0507">mRNA processing</keyword>